<name>A0A1H9SNI3_9RHOB</name>
<gene>
    <name evidence="3" type="ORF">SAMN04490244_103302</name>
</gene>
<dbReference type="RefSeq" id="WP_092690587.1">
    <property type="nucleotide sequence ID" value="NZ_FOGU01000003.1"/>
</dbReference>
<evidence type="ECO:0000256" key="1">
    <source>
        <dbReference type="SAM" id="MobiDB-lite"/>
    </source>
</evidence>
<feature type="region of interest" description="Disordered" evidence="1">
    <location>
        <begin position="310"/>
        <end position="392"/>
    </location>
</feature>
<dbReference type="EMBL" id="FOGU01000003">
    <property type="protein sequence ID" value="SER86464.1"/>
    <property type="molecule type" value="Genomic_DNA"/>
</dbReference>
<dbReference type="STRING" id="641238.SAMN04490244_103302"/>
<protein>
    <submittedName>
        <fullName evidence="3">Uncharacterized protein</fullName>
    </submittedName>
</protein>
<organism evidence="3 4">
    <name type="scientific">Tranquillimonas rosea</name>
    <dbReference type="NCBI Taxonomy" id="641238"/>
    <lineage>
        <taxon>Bacteria</taxon>
        <taxon>Pseudomonadati</taxon>
        <taxon>Pseudomonadota</taxon>
        <taxon>Alphaproteobacteria</taxon>
        <taxon>Rhodobacterales</taxon>
        <taxon>Roseobacteraceae</taxon>
        <taxon>Tranquillimonas</taxon>
    </lineage>
</organism>
<dbReference type="Proteomes" id="UP000198885">
    <property type="component" value="Unassembled WGS sequence"/>
</dbReference>
<keyword evidence="2" id="KW-0732">Signal</keyword>
<dbReference type="OrthoDB" id="8453064at2"/>
<accession>A0A1H9SNI3</accession>
<sequence length="1643" mass="173016">MSRLARRILTQTAAGLCLAAAVAGSGAGAQELLGRYTAVIGPEDRRNSSGAPLSRPGQILAQDRANVHRFGVMQPGDQSDPVFSQRDMRAAMPDFLARGGLDAAASAALAGPGQGIVTVDILGAGGRPYAVRVSGGSGMAAPVAAPSGVPALGRWQFAPDASSWRGAAEVGVPGGRVALECTRVGADPAAWPGPGSLRPPTPGTFTLVVSQPSVIPPVGGAAMVTALVDGAVRGAVAMVHRQNGGAMEGTVPAAGPLVAGIGAGSRLTLSRPGAAPLSIGLSGSSAAIGALSAFCATPLDPSLMVAAATAPATPPTSSGPATAQPGSGGLAPLPMRGAQPGTQPSAGRFTPLPSSSTAGATVMQAGGRLAPLPGLQAGPAASAQPAPQGLTGEETVSKALGLWLIGQRPGLGRDQRVQNALSNDELPPGYPVFQPIPQPDRKSLVGDYQRYQQYRQAEQAARFAHFDAVAAHAATQAAPQVITLEIGANLRRTEPGTPVRLDLGSGGRYMPNRGLEASVPAALRTLHVQLGYNLGMALMREGAPLALPLPEAIRTIEPPTGPNGTPGYDPFPNEDVFLRATMTISDQRVLLPVDAQSPMSGSRPSAEFAAQVTQVHLFRKPRTRADAPPAPEVLLASWQRSDQPAVAQTGLNTLETFAATYAAGLEEGRLLNTSSAYREQTGQPRTIASTGQDLNEASRTADLLIRAAAVLKASPERGFAESALLTLLDQVVDPLSRDGMVPPGFGVSDGTLNEIARARALQEAGPKLRDYILARAPEMPLPVRSRGFGELGTYDLESELFGLTIRPDPLVFLPTPRTRRHLDGLLSEVAEAVRVPVDAAEALLLRLDRDTLPGRTVPVMLDMQLAGARAIPQSSGPITMEDLQRVALDWRLERLAVHADLAGQEPLLTYAFEQPEEEGERVPDVVYATTEETILGAWAAARGGPDVLAQGIASSSDFVRRFGQLPQSAREQRARAEAERVIAAASDDFWIGFSLQLGEYDAEAQRVAVGDVSIFPLPSRMGERVDDVPGLHLVRSEAFDHLSVTPEQYETIAATDGGRHALMFGHVRVADEQDGGHSTLGITRPDEVLVLRETQAGYKVALRLEMEAAPRMAASGGTIAPPEVLRLDGEGLDLLALSLQPDLYGPPAFRRMLVERIARERADSAAGRTPAWGVFFTDVDVRLSPALIEELLSPFTEWSLARAQALPDRMLLPLGVTNRHPATGCREVYRLPSGYVAERAVVAQLPQLLPSVEIGESVSPVSNVTRPGGPVVHAVVGRPGHADGASGASRCEHVELRGTSSDLSTGVTGLNHGEAGYVDALVQADVPLVARGAPGGPVAIDYEIAALDVRLVPVRAAEGDQPGLRGVVVIAAEVTRIATWETDKRTRRPAPAATYEAEVWTSLLPPDEAPEHDILGLRLGASLADVEAVAAERMTDPIRHTSPPVATRGLYDHATGFATPDASEVILSIHDPGSEDSAAVALMRYRRLPPGAASVEAVRKLLTDKYGPDFQEQGNEMYWGIPPQEIDSRQVCGGHKTFRGNGALRMEPELTRDEIIARSGEGAYRAPEWGYYGWPAPFSEFPDYALEMARVYCGPVVLARVRADVLEPGSVDLTVWLIDKPDAERRASEAEASAPAPTLDMDL</sequence>
<reference evidence="3 4" key="1">
    <citation type="submission" date="2016-10" db="EMBL/GenBank/DDBJ databases">
        <authorList>
            <person name="de Groot N.N."/>
        </authorList>
    </citation>
    <scope>NUCLEOTIDE SEQUENCE [LARGE SCALE GENOMIC DNA]</scope>
    <source>
        <strain evidence="3 4">DSM 23042</strain>
    </source>
</reference>
<feature type="chain" id="PRO_5011772397" evidence="2">
    <location>
        <begin position="30"/>
        <end position="1643"/>
    </location>
</feature>
<proteinExistence type="predicted"/>
<evidence type="ECO:0000313" key="3">
    <source>
        <dbReference type="EMBL" id="SER86464.1"/>
    </source>
</evidence>
<evidence type="ECO:0000313" key="4">
    <source>
        <dbReference type="Proteomes" id="UP000198885"/>
    </source>
</evidence>
<keyword evidence="4" id="KW-1185">Reference proteome</keyword>
<evidence type="ECO:0000256" key="2">
    <source>
        <dbReference type="SAM" id="SignalP"/>
    </source>
</evidence>
<feature type="compositionally biased region" description="Low complexity" evidence="1">
    <location>
        <begin position="364"/>
        <end position="390"/>
    </location>
</feature>
<feature type="signal peptide" evidence="2">
    <location>
        <begin position="1"/>
        <end position="29"/>
    </location>
</feature>
<feature type="compositionally biased region" description="Low complexity" evidence="1">
    <location>
        <begin position="310"/>
        <end position="323"/>
    </location>
</feature>